<evidence type="ECO:0000313" key="4">
    <source>
        <dbReference type="EMBL" id="RMZ41929.1"/>
    </source>
</evidence>
<reference evidence="4 5" key="1">
    <citation type="submission" date="2018-07" db="EMBL/GenBank/DDBJ databases">
        <title>Identification of spontaneous genetic mutation associated with occurrence of a yellow conidial color mutant of Aspergillus flavus.</title>
        <authorList>
            <person name="Chang P.-K."/>
            <person name="Mack B.M."/>
            <person name="Scharfenstein L."/>
            <person name="Gilbert M.K."/>
        </authorList>
    </citation>
    <scope>NUCLEOTIDE SEQUENCE [LARGE SCALE GENOMIC DNA]</scope>
    <source>
        <strain evidence="4 5">CA14</strain>
    </source>
</reference>
<evidence type="ECO:0000259" key="3">
    <source>
        <dbReference type="Pfam" id="PF20684"/>
    </source>
</evidence>
<feature type="transmembrane region" description="Helical" evidence="2">
    <location>
        <begin position="20"/>
        <end position="44"/>
    </location>
</feature>
<evidence type="ECO:0000256" key="2">
    <source>
        <dbReference type="SAM" id="Phobius"/>
    </source>
</evidence>
<feature type="transmembrane region" description="Helical" evidence="2">
    <location>
        <begin position="179"/>
        <end position="205"/>
    </location>
</feature>
<keyword evidence="2" id="KW-1133">Transmembrane helix</keyword>
<dbReference type="PANTHER" id="PTHR39614:SF2">
    <property type="entry name" value="INTEGRAL MEMBRANE PROTEIN"/>
    <property type="match status" value="1"/>
</dbReference>
<protein>
    <recommendedName>
        <fullName evidence="3">Rhodopsin domain-containing protein</fullName>
    </recommendedName>
</protein>
<proteinExistence type="predicted"/>
<keyword evidence="2" id="KW-0472">Membrane</keyword>
<dbReference type="EMBL" id="QQZZ01000105">
    <property type="protein sequence ID" value="RMZ41929.1"/>
    <property type="molecule type" value="Genomic_DNA"/>
</dbReference>
<keyword evidence="2" id="KW-0812">Transmembrane</keyword>
<comment type="caution">
    <text evidence="4">The sequence shown here is derived from an EMBL/GenBank/DDBJ whole genome shotgun (WGS) entry which is preliminary data.</text>
</comment>
<name>A0AB74C6Y9_ASPFL</name>
<feature type="transmembrane region" description="Helical" evidence="2">
    <location>
        <begin position="140"/>
        <end position="159"/>
    </location>
</feature>
<accession>A0AB74C6Y9</accession>
<evidence type="ECO:0000256" key="1">
    <source>
        <dbReference type="SAM" id="MobiDB-lite"/>
    </source>
</evidence>
<dbReference type="Proteomes" id="UP000275480">
    <property type="component" value="Unassembled WGS sequence"/>
</dbReference>
<feature type="domain" description="Rhodopsin" evidence="3">
    <location>
        <begin position="40"/>
        <end position="282"/>
    </location>
</feature>
<organism evidence="4 5">
    <name type="scientific">Aspergillus flavus</name>
    <dbReference type="NCBI Taxonomy" id="5059"/>
    <lineage>
        <taxon>Eukaryota</taxon>
        <taxon>Fungi</taxon>
        <taxon>Dikarya</taxon>
        <taxon>Ascomycota</taxon>
        <taxon>Pezizomycotina</taxon>
        <taxon>Eurotiomycetes</taxon>
        <taxon>Eurotiomycetidae</taxon>
        <taxon>Eurotiales</taxon>
        <taxon>Aspergillaceae</taxon>
        <taxon>Aspergillus</taxon>
        <taxon>Aspergillus subgen. Circumdati</taxon>
    </lineage>
</organism>
<gene>
    <name evidence="4" type="ORF">CA14_010610</name>
</gene>
<dbReference type="Pfam" id="PF20684">
    <property type="entry name" value="Fung_rhodopsin"/>
    <property type="match status" value="1"/>
</dbReference>
<dbReference type="InterPro" id="IPR049326">
    <property type="entry name" value="Rhodopsin_dom_fungi"/>
</dbReference>
<feature type="transmembrane region" description="Helical" evidence="2">
    <location>
        <begin position="106"/>
        <end position="128"/>
    </location>
</feature>
<evidence type="ECO:0000313" key="5">
    <source>
        <dbReference type="Proteomes" id="UP000275480"/>
    </source>
</evidence>
<sequence length="405" mass="45040">MPSLNDEDQSSITVRPDDHVALIVIVALVGLVWSLFMLGIRIYLRLRLTPPFGVDDAVAIFGTIPSRKIIGLVQTSVTLHAAFQGVGKREDSLAPAHVENGLKSIYVAWVLYPIAVCSSKVSLALLIARLTIVKFELRASYVLAGVGIFWGVVSVIVAACQCKMPKPWDLGAHHCDSMFVRWAVIETGNMIIELLIPGLILKVIWNLQARLKAKFTVLMAFSLQLLVAIPTIFRLILLRQTTVDELRNDRTFTITDTVMVTEITMHFSLMAATFPCLRKFLQAFDSNMGATTHMTTDPDDPKNTGSNGSYGLRSLERPSRAKGSSFEKWPRNSNRYNRKYQPHTVTTVSAGASDPRGSPEMGGRLQRQRTRNNDMESGSVESDESQLAIIRRTQHWEVTVESRGN</sequence>
<dbReference type="AlphaFoldDB" id="A0AB74C6Y9"/>
<dbReference type="PANTHER" id="PTHR39614">
    <property type="entry name" value="INTEGRAL MEMBRANE PROTEIN"/>
    <property type="match status" value="1"/>
</dbReference>
<feature type="region of interest" description="Disordered" evidence="1">
    <location>
        <begin position="292"/>
        <end position="388"/>
    </location>
</feature>
<feature type="transmembrane region" description="Helical" evidence="2">
    <location>
        <begin position="217"/>
        <end position="237"/>
    </location>
</feature>